<evidence type="ECO:0000256" key="2">
    <source>
        <dbReference type="ARBA" id="ARBA00022448"/>
    </source>
</evidence>
<evidence type="ECO:0000256" key="3">
    <source>
        <dbReference type="ARBA" id="ARBA00022692"/>
    </source>
</evidence>
<keyword evidence="4 8" id="KW-0653">Protein transport</keyword>
<keyword evidence="2 8" id="KW-0813">Transport</keyword>
<feature type="compositionally biased region" description="Basic and acidic residues" evidence="9">
    <location>
        <begin position="60"/>
        <end position="76"/>
    </location>
</feature>
<evidence type="ECO:0000256" key="7">
    <source>
        <dbReference type="ARBA" id="ARBA00023136"/>
    </source>
</evidence>
<gene>
    <name evidence="8" type="primary">tatA</name>
    <name evidence="10" type="ORF">HK107_08310</name>
</gene>
<dbReference type="GO" id="GO:0043953">
    <property type="term" value="P:protein transport by the Tat complex"/>
    <property type="evidence" value="ECO:0007669"/>
    <property type="project" value="UniProtKB-UniRule"/>
</dbReference>
<dbReference type="RefSeq" id="WP_173198443.1">
    <property type="nucleotide sequence ID" value="NZ_JABFCX010000002.1"/>
</dbReference>
<evidence type="ECO:0000313" key="11">
    <source>
        <dbReference type="Proteomes" id="UP000536835"/>
    </source>
</evidence>
<comment type="function">
    <text evidence="8">Part of the twin-arginine translocation (Tat) system that transports large folded proteins containing a characteristic twin-arginine motif in their signal peptide across membranes. TatA could form the protein-conducting channel of the Tat system.</text>
</comment>
<dbReference type="InterPro" id="IPR003369">
    <property type="entry name" value="TatA/B/E"/>
</dbReference>
<evidence type="ECO:0000256" key="6">
    <source>
        <dbReference type="ARBA" id="ARBA00023010"/>
    </source>
</evidence>
<comment type="subcellular location">
    <subcellularLocation>
        <location evidence="8">Cell membrane</location>
        <topology evidence="8">Single-pass membrane protein</topology>
    </subcellularLocation>
    <subcellularLocation>
        <location evidence="1">Membrane</location>
        <topology evidence="1">Single-pass membrane protein</topology>
    </subcellularLocation>
</comment>
<evidence type="ECO:0000256" key="4">
    <source>
        <dbReference type="ARBA" id="ARBA00022927"/>
    </source>
</evidence>
<dbReference type="EMBL" id="JABFCX010000002">
    <property type="protein sequence ID" value="NNU16322.1"/>
    <property type="molecule type" value="Genomic_DNA"/>
</dbReference>
<keyword evidence="7 8" id="KW-0472">Membrane</keyword>
<keyword evidence="11" id="KW-1185">Reference proteome</keyword>
<accession>A0A7Y3RLJ2</accession>
<dbReference type="Proteomes" id="UP000536835">
    <property type="component" value="Unassembled WGS sequence"/>
</dbReference>
<keyword evidence="6 8" id="KW-0811">Translocation</keyword>
<dbReference type="Pfam" id="PF02416">
    <property type="entry name" value="TatA_B_E"/>
    <property type="match status" value="1"/>
</dbReference>
<dbReference type="InterPro" id="IPR006312">
    <property type="entry name" value="TatA/E"/>
</dbReference>
<dbReference type="HAMAP" id="MF_00236">
    <property type="entry name" value="TatA_E"/>
    <property type="match status" value="1"/>
</dbReference>
<name>A0A7Y3RLJ2_9PROT</name>
<feature type="region of interest" description="Disordered" evidence="9">
    <location>
        <begin position="42"/>
        <end position="76"/>
    </location>
</feature>
<evidence type="ECO:0000256" key="5">
    <source>
        <dbReference type="ARBA" id="ARBA00022989"/>
    </source>
</evidence>
<keyword evidence="3 8" id="KW-0812">Transmembrane</keyword>
<comment type="caution">
    <text evidence="10">The sequence shown here is derived from an EMBL/GenBank/DDBJ whole genome shotgun (WGS) entry which is preliminary data.</text>
</comment>
<sequence length="76" mass="8148">MFPGWQQLLIVLVLVLILFGGRGRISSLMGDLAKGIKSFRSGLADDGSDEEQPKTALDAKTGETVEVSEKDPAKSE</sequence>
<dbReference type="Gene3D" id="1.20.5.3310">
    <property type="match status" value="1"/>
</dbReference>
<keyword evidence="5 8" id="KW-1133">Transmembrane helix</keyword>
<organism evidence="10 11">
    <name type="scientific">Parvularcula mediterranea</name>
    <dbReference type="NCBI Taxonomy" id="2732508"/>
    <lineage>
        <taxon>Bacteria</taxon>
        <taxon>Pseudomonadati</taxon>
        <taxon>Pseudomonadota</taxon>
        <taxon>Alphaproteobacteria</taxon>
        <taxon>Parvularculales</taxon>
        <taxon>Parvularculaceae</taxon>
        <taxon>Parvularcula</taxon>
    </lineage>
</organism>
<keyword evidence="8" id="KW-1003">Cell membrane</keyword>
<comment type="similarity">
    <text evidence="8">Belongs to the TatA/E family.</text>
</comment>
<evidence type="ECO:0000313" key="10">
    <source>
        <dbReference type="EMBL" id="NNU16322.1"/>
    </source>
</evidence>
<evidence type="ECO:0000256" key="1">
    <source>
        <dbReference type="ARBA" id="ARBA00004167"/>
    </source>
</evidence>
<evidence type="ECO:0000256" key="9">
    <source>
        <dbReference type="SAM" id="MobiDB-lite"/>
    </source>
</evidence>
<comment type="subunit">
    <text evidence="8">The Tat system comprises two distinct complexes: a TatABC complex, containing multiple copies of TatA, TatB and TatC subunits, and a separate TatA complex, containing only TatA subunits. Substrates initially bind to the TatABC complex, which probably triggers association of the separate TatA complex to form the active translocon.</text>
</comment>
<protein>
    <recommendedName>
        <fullName evidence="8">Sec-independent protein translocase protein TatA</fullName>
    </recommendedName>
</protein>
<reference evidence="10 11" key="1">
    <citation type="submission" date="2020-05" db="EMBL/GenBank/DDBJ databases">
        <title>Parvularcula mediterraneae sp. nov., isolated from polypropylene straw from shallow seawater of the seashore of Laganas in Zakynthos island, Greece.</title>
        <authorList>
            <person name="Szabo I."/>
            <person name="Al-Omari J."/>
            <person name="Rado J."/>
            <person name="Szerdahelyi G.S."/>
        </authorList>
    </citation>
    <scope>NUCLEOTIDE SEQUENCE [LARGE SCALE GENOMIC DNA]</scope>
    <source>
        <strain evidence="10 11">ZS-1/3</strain>
    </source>
</reference>
<dbReference type="AlphaFoldDB" id="A0A7Y3RLJ2"/>
<dbReference type="GO" id="GO:0008320">
    <property type="term" value="F:protein transmembrane transporter activity"/>
    <property type="evidence" value="ECO:0007669"/>
    <property type="project" value="UniProtKB-UniRule"/>
</dbReference>
<proteinExistence type="inferred from homology"/>
<evidence type="ECO:0000256" key="8">
    <source>
        <dbReference type="HAMAP-Rule" id="MF_00236"/>
    </source>
</evidence>
<dbReference type="GO" id="GO:0033281">
    <property type="term" value="C:TAT protein transport complex"/>
    <property type="evidence" value="ECO:0007669"/>
    <property type="project" value="UniProtKB-UniRule"/>
</dbReference>